<accession>A0ABP5AJL3</accession>
<sequence length="176" mass="17387">MGRGRHRAERVRPRWRGRAGGVVASLVVAGVVTGVVAVAVEAVMTLGTGTGTAAASSAVPVTLGRATGGADLRPGGRGTVRLVATSSADAVVRLARLELDAARGDGGFSTDRPGCPGSAFGFSAQDRGGEGWRVPARSGGTDGSLAIALPGAVSMTSTAPDACQGATVTVHLRAGR</sequence>
<comment type="caution">
    <text evidence="2">The sequence shown here is derived from an EMBL/GenBank/DDBJ whole genome shotgun (WGS) entry which is preliminary data.</text>
</comment>
<feature type="transmembrane region" description="Helical" evidence="1">
    <location>
        <begin position="21"/>
        <end position="40"/>
    </location>
</feature>
<keyword evidence="1" id="KW-1133">Transmembrane helix</keyword>
<evidence type="ECO:0000313" key="2">
    <source>
        <dbReference type="EMBL" id="GAA1915791.1"/>
    </source>
</evidence>
<evidence type="ECO:0000256" key="1">
    <source>
        <dbReference type="SAM" id="Phobius"/>
    </source>
</evidence>
<dbReference type="EMBL" id="BAAAMY010000004">
    <property type="protein sequence ID" value="GAA1915791.1"/>
    <property type="molecule type" value="Genomic_DNA"/>
</dbReference>
<name>A0ABP5AJL3_9ACTN</name>
<keyword evidence="1" id="KW-0472">Membrane</keyword>
<organism evidence="2 3">
    <name type="scientific">Nocardioides lentus</name>
    <dbReference type="NCBI Taxonomy" id="338077"/>
    <lineage>
        <taxon>Bacteria</taxon>
        <taxon>Bacillati</taxon>
        <taxon>Actinomycetota</taxon>
        <taxon>Actinomycetes</taxon>
        <taxon>Propionibacteriales</taxon>
        <taxon>Nocardioidaceae</taxon>
        <taxon>Nocardioides</taxon>
    </lineage>
</organism>
<reference evidence="3" key="1">
    <citation type="journal article" date="2019" name="Int. J. Syst. Evol. Microbiol.">
        <title>The Global Catalogue of Microorganisms (GCM) 10K type strain sequencing project: providing services to taxonomists for standard genome sequencing and annotation.</title>
        <authorList>
            <consortium name="The Broad Institute Genomics Platform"/>
            <consortium name="The Broad Institute Genome Sequencing Center for Infectious Disease"/>
            <person name="Wu L."/>
            <person name="Ma J."/>
        </authorList>
    </citation>
    <scope>NUCLEOTIDE SEQUENCE [LARGE SCALE GENOMIC DNA]</scope>
    <source>
        <strain evidence="3">JCM 14046</strain>
    </source>
</reference>
<gene>
    <name evidence="2" type="ORF">GCM10009737_16530</name>
</gene>
<protein>
    <submittedName>
        <fullName evidence="2">Uncharacterized protein</fullName>
    </submittedName>
</protein>
<keyword evidence="3" id="KW-1185">Reference proteome</keyword>
<evidence type="ECO:0000313" key="3">
    <source>
        <dbReference type="Proteomes" id="UP001501612"/>
    </source>
</evidence>
<proteinExistence type="predicted"/>
<keyword evidence="1" id="KW-0812">Transmembrane</keyword>
<dbReference type="Proteomes" id="UP001501612">
    <property type="component" value="Unassembled WGS sequence"/>
</dbReference>